<evidence type="ECO:0000256" key="2">
    <source>
        <dbReference type="SAM" id="Phobius"/>
    </source>
</evidence>
<feature type="transmembrane region" description="Helical" evidence="2">
    <location>
        <begin position="18"/>
        <end position="39"/>
    </location>
</feature>
<dbReference type="AlphaFoldDB" id="A0AAD7EMB0"/>
<gene>
    <name evidence="3" type="ORF">DFH08DRAFT_812244</name>
</gene>
<name>A0AAD7EMB0_9AGAR</name>
<keyword evidence="4" id="KW-1185">Reference proteome</keyword>
<organism evidence="3 4">
    <name type="scientific">Mycena albidolilacea</name>
    <dbReference type="NCBI Taxonomy" id="1033008"/>
    <lineage>
        <taxon>Eukaryota</taxon>
        <taxon>Fungi</taxon>
        <taxon>Dikarya</taxon>
        <taxon>Basidiomycota</taxon>
        <taxon>Agaricomycotina</taxon>
        <taxon>Agaricomycetes</taxon>
        <taxon>Agaricomycetidae</taxon>
        <taxon>Agaricales</taxon>
        <taxon>Marasmiineae</taxon>
        <taxon>Mycenaceae</taxon>
        <taxon>Mycena</taxon>
    </lineage>
</organism>
<evidence type="ECO:0000313" key="3">
    <source>
        <dbReference type="EMBL" id="KAJ7339862.1"/>
    </source>
</evidence>
<keyword evidence="2" id="KW-1133">Transmembrane helix</keyword>
<dbReference type="EMBL" id="JARIHO010000027">
    <property type="protein sequence ID" value="KAJ7339862.1"/>
    <property type="molecule type" value="Genomic_DNA"/>
</dbReference>
<comment type="caution">
    <text evidence="3">The sequence shown here is derived from an EMBL/GenBank/DDBJ whole genome shotgun (WGS) entry which is preliminary data.</text>
</comment>
<accession>A0AAD7EMB0</accession>
<keyword evidence="2" id="KW-0472">Membrane</keyword>
<reference evidence="3" key="1">
    <citation type="submission" date="2023-03" db="EMBL/GenBank/DDBJ databases">
        <title>Massive genome expansion in bonnet fungi (Mycena s.s.) driven by repeated elements and novel gene families across ecological guilds.</title>
        <authorList>
            <consortium name="Lawrence Berkeley National Laboratory"/>
            <person name="Harder C.B."/>
            <person name="Miyauchi S."/>
            <person name="Viragh M."/>
            <person name="Kuo A."/>
            <person name="Thoen E."/>
            <person name="Andreopoulos B."/>
            <person name="Lu D."/>
            <person name="Skrede I."/>
            <person name="Drula E."/>
            <person name="Henrissat B."/>
            <person name="Morin E."/>
            <person name="Kohler A."/>
            <person name="Barry K."/>
            <person name="LaButti K."/>
            <person name="Morin E."/>
            <person name="Salamov A."/>
            <person name="Lipzen A."/>
            <person name="Mereny Z."/>
            <person name="Hegedus B."/>
            <person name="Baldrian P."/>
            <person name="Stursova M."/>
            <person name="Weitz H."/>
            <person name="Taylor A."/>
            <person name="Grigoriev I.V."/>
            <person name="Nagy L.G."/>
            <person name="Martin F."/>
            <person name="Kauserud H."/>
        </authorList>
    </citation>
    <scope>NUCLEOTIDE SEQUENCE</scope>
    <source>
        <strain evidence="3">CBHHK002</strain>
    </source>
</reference>
<keyword evidence="2" id="KW-0812">Transmembrane</keyword>
<evidence type="ECO:0000256" key="1">
    <source>
        <dbReference type="SAM" id="MobiDB-lite"/>
    </source>
</evidence>
<dbReference type="Proteomes" id="UP001218218">
    <property type="component" value="Unassembled WGS sequence"/>
</dbReference>
<evidence type="ECO:0000313" key="4">
    <source>
        <dbReference type="Proteomes" id="UP001218218"/>
    </source>
</evidence>
<sequence>MFAGSTNRQGAGEWVGNLLWWGGVLAGMAALCVALVWVTQEETGRPLFRQNQAKGQREGEPMPTPKDGAAPQHTEELCLGKVVQMNPRCMEDRRLTKGAGTEPGPKGSLCPYLHNGTEPGDRTRGPHANPNRQSYVVRMGNANRAALSVFMDGLEAAQVQREQPAPPYASSDVPDLVLMEEPEAVFPFEEGLSLSARARLEQDVACLAKNSRHEQQGALHTSFVCTTLVGPLHYLVNKIQARRGGKVLLWAQTKPEETGGTLSSESEDMTMTGSECWVAASAVR</sequence>
<proteinExistence type="predicted"/>
<protein>
    <submittedName>
        <fullName evidence="3">Uncharacterized protein</fullName>
    </submittedName>
</protein>
<feature type="region of interest" description="Disordered" evidence="1">
    <location>
        <begin position="47"/>
        <end position="71"/>
    </location>
</feature>